<dbReference type="EMBL" id="LAZR01002263">
    <property type="protein sequence ID" value="KKN32278.1"/>
    <property type="molecule type" value="Genomic_DNA"/>
</dbReference>
<proteinExistence type="predicted"/>
<feature type="transmembrane region" description="Helical" evidence="1">
    <location>
        <begin position="12"/>
        <end position="30"/>
    </location>
</feature>
<keyword evidence="1" id="KW-0472">Membrane</keyword>
<name>A0A0F9ST06_9ZZZZ</name>
<sequence>MKKFFSDLGFFNYILLLMALSVCIISVGIYNNITTTIEEIQEQYIKDLDKAVEAKREELRLKGLLLTDLQ</sequence>
<accession>A0A0F9ST06</accession>
<reference evidence="2" key="1">
    <citation type="journal article" date="2015" name="Nature">
        <title>Complex archaea that bridge the gap between prokaryotes and eukaryotes.</title>
        <authorList>
            <person name="Spang A."/>
            <person name="Saw J.H."/>
            <person name="Jorgensen S.L."/>
            <person name="Zaremba-Niedzwiedzka K."/>
            <person name="Martijn J."/>
            <person name="Lind A.E."/>
            <person name="van Eijk R."/>
            <person name="Schleper C."/>
            <person name="Guy L."/>
            <person name="Ettema T.J."/>
        </authorList>
    </citation>
    <scope>NUCLEOTIDE SEQUENCE</scope>
</reference>
<keyword evidence="1" id="KW-0812">Transmembrane</keyword>
<keyword evidence="1" id="KW-1133">Transmembrane helix</keyword>
<dbReference type="AlphaFoldDB" id="A0A0F9ST06"/>
<evidence type="ECO:0000313" key="2">
    <source>
        <dbReference type="EMBL" id="KKN32278.1"/>
    </source>
</evidence>
<gene>
    <name evidence="2" type="ORF">LCGC14_0815580</name>
</gene>
<protein>
    <submittedName>
        <fullName evidence="2">Uncharacterized protein</fullName>
    </submittedName>
</protein>
<evidence type="ECO:0000256" key="1">
    <source>
        <dbReference type="SAM" id="Phobius"/>
    </source>
</evidence>
<organism evidence="2">
    <name type="scientific">marine sediment metagenome</name>
    <dbReference type="NCBI Taxonomy" id="412755"/>
    <lineage>
        <taxon>unclassified sequences</taxon>
        <taxon>metagenomes</taxon>
        <taxon>ecological metagenomes</taxon>
    </lineage>
</organism>
<comment type="caution">
    <text evidence="2">The sequence shown here is derived from an EMBL/GenBank/DDBJ whole genome shotgun (WGS) entry which is preliminary data.</text>
</comment>